<reference evidence="2" key="1">
    <citation type="journal article" date="2019" name="Int. J. Syst. Evol. Microbiol.">
        <title>The Global Catalogue of Microorganisms (GCM) 10K type strain sequencing project: providing services to taxonomists for standard genome sequencing and annotation.</title>
        <authorList>
            <consortium name="The Broad Institute Genomics Platform"/>
            <consortium name="The Broad Institute Genome Sequencing Center for Infectious Disease"/>
            <person name="Wu L."/>
            <person name="Ma J."/>
        </authorList>
    </citation>
    <scope>NUCLEOTIDE SEQUENCE [LARGE SCALE GENOMIC DNA]</scope>
    <source>
        <strain evidence="2">JCM 18204</strain>
    </source>
</reference>
<accession>A0ABP9B5J6</accession>
<dbReference type="EMBL" id="BAABJE010000005">
    <property type="protein sequence ID" value="GAA4790732.1"/>
    <property type="molecule type" value="Genomic_DNA"/>
</dbReference>
<comment type="caution">
    <text evidence="1">The sequence shown here is derived from an EMBL/GenBank/DDBJ whole genome shotgun (WGS) entry which is preliminary data.</text>
</comment>
<dbReference type="InterPro" id="IPR019268">
    <property type="entry name" value="DUF2278"/>
</dbReference>
<dbReference type="Pfam" id="PF10042">
    <property type="entry name" value="DUF2278"/>
    <property type="match status" value="1"/>
</dbReference>
<dbReference type="Proteomes" id="UP001499959">
    <property type="component" value="Unassembled WGS sequence"/>
</dbReference>
<proteinExistence type="predicted"/>
<keyword evidence="2" id="KW-1185">Reference proteome</keyword>
<organism evidence="1 2">
    <name type="scientific">Lysobacter hankyongensis</name>
    <dbReference type="NCBI Taxonomy" id="1176535"/>
    <lineage>
        <taxon>Bacteria</taxon>
        <taxon>Pseudomonadati</taxon>
        <taxon>Pseudomonadota</taxon>
        <taxon>Gammaproteobacteria</taxon>
        <taxon>Lysobacterales</taxon>
        <taxon>Lysobacteraceae</taxon>
        <taxon>Lysobacter</taxon>
    </lineage>
</organism>
<evidence type="ECO:0000313" key="2">
    <source>
        <dbReference type="Proteomes" id="UP001499959"/>
    </source>
</evidence>
<gene>
    <name evidence="1" type="ORF">GCM10023307_15070</name>
</gene>
<protein>
    <submittedName>
        <fullName evidence="1">DUF2278 family protein</fullName>
    </submittedName>
</protein>
<sequence length="233" mass="25481">MPLDQYGVLVGAYNRFERDPPVDYGNFYHGLLYLNAPLPNQQNLVEWRCALDVKAPDGVVEYIRIAIKREAIAGILALDPGYHPLAPNAASGALDYVRSPFIVGPIGCLSIFYGLLKALGGREHKVFTQNAGGSVLDALNGMLIDIRRVYVFGEPFDPLQPGNIGMHNVHMNQGDPMPTPGAPNYGQQLGWYNSGGIWQDGGVLIEHNDGTVEGFFIKFLTQTMNTGDDGHPR</sequence>
<evidence type="ECO:0000313" key="1">
    <source>
        <dbReference type="EMBL" id="GAA4790732.1"/>
    </source>
</evidence>
<dbReference type="RefSeq" id="WP_345302694.1">
    <property type="nucleotide sequence ID" value="NZ_BAABJE010000005.1"/>
</dbReference>
<name>A0ABP9B5J6_9GAMM</name>